<evidence type="ECO:0000313" key="2">
    <source>
        <dbReference type="Proteomes" id="UP000703269"/>
    </source>
</evidence>
<comment type="caution">
    <text evidence="1">The sequence shown here is derived from an EMBL/GenBank/DDBJ whole genome shotgun (WGS) entry which is preliminary data.</text>
</comment>
<dbReference type="Proteomes" id="UP000703269">
    <property type="component" value="Unassembled WGS sequence"/>
</dbReference>
<name>A0A9P3GC75_9APHY</name>
<proteinExistence type="predicted"/>
<protein>
    <submittedName>
        <fullName evidence="1">Uncharacterized protein</fullName>
    </submittedName>
</protein>
<accession>A0A9P3GC75</accession>
<dbReference type="EMBL" id="BPQB01000024">
    <property type="protein sequence ID" value="GJE91952.1"/>
    <property type="molecule type" value="Genomic_DNA"/>
</dbReference>
<sequence length="140" mass="15207">MSEVDLAKLSEASWMNVVALDELVVTAPLEAENLDSAARVLRCTTAMIMSLPLSLRMTAITIRNPLPTAILQKNGDILADVLAPIFHELDVHLSERIAASTLQRVAFATSRPNIQPLAENNEPRVAQLFPILAKLQGNAV</sequence>
<dbReference type="AlphaFoldDB" id="A0A9P3GC75"/>
<organism evidence="1 2">
    <name type="scientific">Phanerochaete sordida</name>
    <dbReference type="NCBI Taxonomy" id="48140"/>
    <lineage>
        <taxon>Eukaryota</taxon>
        <taxon>Fungi</taxon>
        <taxon>Dikarya</taxon>
        <taxon>Basidiomycota</taxon>
        <taxon>Agaricomycotina</taxon>
        <taxon>Agaricomycetes</taxon>
        <taxon>Polyporales</taxon>
        <taxon>Phanerochaetaceae</taxon>
        <taxon>Phanerochaete</taxon>
    </lineage>
</organism>
<evidence type="ECO:0000313" key="1">
    <source>
        <dbReference type="EMBL" id="GJE91952.1"/>
    </source>
</evidence>
<reference evidence="1 2" key="1">
    <citation type="submission" date="2021-08" db="EMBL/GenBank/DDBJ databases">
        <title>Draft Genome Sequence of Phanerochaete sordida strain YK-624.</title>
        <authorList>
            <person name="Mori T."/>
            <person name="Dohra H."/>
            <person name="Suzuki T."/>
            <person name="Kawagishi H."/>
            <person name="Hirai H."/>
        </authorList>
    </citation>
    <scope>NUCLEOTIDE SEQUENCE [LARGE SCALE GENOMIC DNA]</scope>
    <source>
        <strain evidence="1 2">YK-624</strain>
    </source>
</reference>
<gene>
    <name evidence="1" type="ORF">PsYK624_081040</name>
</gene>
<keyword evidence="2" id="KW-1185">Reference proteome</keyword>